<dbReference type="EMBL" id="CP076448">
    <property type="protein sequence ID" value="QXM24807.1"/>
    <property type="molecule type" value="Genomic_DNA"/>
</dbReference>
<evidence type="ECO:0000313" key="3">
    <source>
        <dbReference type="Proteomes" id="UP000694001"/>
    </source>
</evidence>
<sequence>MRARFGPARLIASAGSKPSTLNPLAVAVMAEIGIDIAGHRPKAPENIDLARFGPIVTLCADEVCLVVPGAVRPLHWPIADPAQVRMTDAFRATRDEIGSSASRLGACFCRATLMPPAVEATRRRGGAREFPLLGSHCCSNESMT</sequence>
<evidence type="ECO:0000259" key="1">
    <source>
        <dbReference type="SMART" id="SM00226"/>
    </source>
</evidence>
<keyword evidence="3" id="KW-1185">Reference proteome</keyword>
<dbReference type="Pfam" id="PF01451">
    <property type="entry name" value="LMWPc"/>
    <property type="match status" value="1"/>
</dbReference>
<dbReference type="PANTHER" id="PTHR43428:SF1">
    <property type="entry name" value="ARSENATE REDUCTASE"/>
    <property type="match status" value="1"/>
</dbReference>
<dbReference type="Proteomes" id="UP000694001">
    <property type="component" value="Chromosome"/>
</dbReference>
<name>A0A975U2L5_9PROT</name>
<dbReference type="AlphaFoldDB" id="A0A975U2L5"/>
<proteinExistence type="predicted"/>
<feature type="domain" description="Phosphotyrosine protein phosphatase I" evidence="1">
    <location>
        <begin position="1"/>
        <end position="107"/>
    </location>
</feature>
<protein>
    <recommendedName>
        <fullName evidence="1">Phosphotyrosine protein phosphatase I domain-containing protein</fullName>
    </recommendedName>
</protein>
<dbReference type="KEGG" id="elio:KO353_00560"/>
<evidence type="ECO:0000313" key="2">
    <source>
        <dbReference type="EMBL" id="QXM24807.1"/>
    </source>
</evidence>
<accession>A0A975U2L5</accession>
<reference evidence="2" key="1">
    <citation type="submission" date="2021-06" db="EMBL/GenBank/DDBJ databases">
        <title>Elioraea tepida, sp. nov., a moderately thermophilic aerobic anoxygenic phototrophic bacterium isolated from an alkaline siliceous hot spring mat community in Yellowstone National Park, WY, USA.</title>
        <authorList>
            <person name="Saini M.K."/>
            <person name="Yoshida S."/>
            <person name="Sebastian A."/>
            <person name="Hirose S."/>
            <person name="Hara E."/>
            <person name="Tamaki H."/>
            <person name="Soulier N.T."/>
            <person name="Albert I."/>
            <person name="Hanada S."/>
            <person name="Bryant D.A."/>
            <person name="Tank M."/>
        </authorList>
    </citation>
    <scope>NUCLEOTIDE SEQUENCE</scope>
    <source>
        <strain evidence="2">MS-P2</strain>
    </source>
</reference>
<dbReference type="RefSeq" id="WP_218285864.1">
    <property type="nucleotide sequence ID" value="NZ_CP076448.1"/>
</dbReference>
<gene>
    <name evidence="2" type="ORF">KO353_00560</name>
</gene>
<dbReference type="PANTHER" id="PTHR43428">
    <property type="entry name" value="ARSENATE REDUCTASE"/>
    <property type="match status" value="1"/>
</dbReference>
<dbReference type="InterPro" id="IPR023485">
    <property type="entry name" value="Ptyr_pPase"/>
</dbReference>
<dbReference type="SMART" id="SM00226">
    <property type="entry name" value="LMWPc"/>
    <property type="match status" value="1"/>
</dbReference>
<organism evidence="2 3">
    <name type="scientific">Elioraea tepida</name>
    <dbReference type="NCBI Taxonomy" id="2843330"/>
    <lineage>
        <taxon>Bacteria</taxon>
        <taxon>Pseudomonadati</taxon>
        <taxon>Pseudomonadota</taxon>
        <taxon>Alphaproteobacteria</taxon>
        <taxon>Acetobacterales</taxon>
        <taxon>Elioraeaceae</taxon>
        <taxon>Elioraea</taxon>
    </lineage>
</organism>